<reference evidence="1" key="1">
    <citation type="submission" date="2023-11" db="EMBL/GenBank/DDBJ databases">
        <authorList>
            <person name="Poullet M."/>
        </authorList>
    </citation>
    <scope>NUCLEOTIDE SEQUENCE</scope>
    <source>
        <strain evidence="1">E1834</strain>
    </source>
</reference>
<accession>A0ACB0ZRD9</accession>
<evidence type="ECO:0000313" key="2">
    <source>
        <dbReference type="Proteomes" id="UP001497535"/>
    </source>
</evidence>
<dbReference type="EMBL" id="CAVMJV010000044">
    <property type="protein sequence ID" value="CAK5081448.1"/>
    <property type="molecule type" value="Genomic_DNA"/>
</dbReference>
<proteinExistence type="predicted"/>
<name>A0ACB0ZRD9_MELEN</name>
<gene>
    <name evidence="1" type="ORF">MENTE1834_LOCUS28680</name>
</gene>
<dbReference type="Proteomes" id="UP001497535">
    <property type="component" value="Unassembled WGS sequence"/>
</dbReference>
<sequence length="236" mass="27276">MSSGFYTNSRFLFRGTNPRGTNLRFLSSGTNPLVLFRGTNLRSDESAVFSQVNDNVKLIRAPSIRLPENTDNSLYKYKFDKLQQNGTIFCFEAFVKNKELLGDAKKGFFEVNLFHDFYEFSEKIGDTVLKLEFLFDTEIYNKSIDSSNNQKLVMNSYIHKRTETFGDIINEDWGWQGEITYPNPLGQTGVNFSLRIDIVDKTFNIIINEAIDHISYETPLPIWATEWIMVILQLKS</sequence>
<keyword evidence="2" id="KW-1185">Reference proteome</keyword>
<comment type="caution">
    <text evidence="1">The sequence shown here is derived from an EMBL/GenBank/DDBJ whole genome shotgun (WGS) entry which is preliminary data.</text>
</comment>
<protein>
    <submittedName>
        <fullName evidence="1">Uncharacterized protein</fullName>
    </submittedName>
</protein>
<evidence type="ECO:0000313" key="1">
    <source>
        <dbReference type="EMBL" id="CAK5081448.1"/>
    </source>
</evidence>
<organism evidence="1 2">
    <name type="scientific">Meloidogyne enterolobii</name>
    <name type="common">Root-knot nematode worm</name>
    <name type="synonym">Meloidogyne mayaguensis</name>
    <dbReference type="NCBI Taxonomy" id="390850"/>
    <lineage>
        <taxon>Eukaryota</taxon>
        <taxon>Metazoa</taxon>
        <taxon>Ecdysozoa</taxon>
        <taxon>Nematoda</taxon>
        <taxon>Chromadorea</taxon>
        <taxon>Rhabditida</taxon>
        <taxon>Tylenchina</taxon>
        <taxon>Tylenchomorpha</taxon>
        <taxon>Tylenchoidea</taxon>
        <taxon>Meloidogynidae</taxon>
        <taxon>Meloidogyninae</taxon>
        <taxon>Meloidogyne</taxon>
    </lineage>
</organism>